<keyword evidence="1" id="KW-0472">Membrane</keyword>
<feature type="domain" description="Potassium channel" evidence="2">
    <location>
        <begin position="20"/>
        <end position="81"/>
    </location>
</feature>
<organism evidence="3 4">
    <name type="scientific">Candidatus Thiomargarita nelsonii</name>
    <dbReference type="NCBI Taxonomy" id="1003181"/>
    <lineage>
        <taxon>Bacteria</taxon>
        <taxon>Pseudomonadati</taxon>
        <taxon>Pseudomonadota</taxon>
        <taxon>Gammaproteobacteria</taxon>
        <taxon>Thiotrichales</taxon>
        <taxon>Thiotrichaceae</taxon>
        <taxon>Thiomargarita</taxon>
    </lineage>
</organism>
<evidence type="ECO:0000259" key="2">
    <source>
        <dbReference type="Pfam" id="PF07885"/>
    </source>
</evidence>
<dbReference type="InterPro" id="IPR013099">
    <property type="entry name" value="K_chnl_dom"/>
</dbReference>
<keyword evidence="4" id="KW-1185">Reference proteome</keyword>
<feature type="transmembrane region" description="Helical" evidence="1">
    <location>
        <begin position="48"/>
        <end position="68"/>
    </location>
</feature>
<evidence type="ECO:0000256" key="1">
    <source>
        <dbReference type="SAM" id="Phobius"/>
    </source>
</evidence>
<gene>
    <name evidence="3" type="ORF">THIOM_003107</name>
</gene>
<dbReference type="Gene3D" id="1.10.287.70">
    <property type="match status" value="1"/>
</dbReference>
<dbReference type="Pfam" id="PF07885">
    <property type="entry name" value="Ion_trans_2"/>
    <property type="match status" value="1"/>
</dbReference>
<evidence type="ECO:0000313" key="4">
    <source>
        <dbReference type="Proteomes" id="UP000076962"/>
    </source>
</evidence>
<name>A0A176RZA9_9GAMM</name>
<keyword evidence="1" id="KW-1133">Transmembrane helix</keyword>
<dbReference type="AlphaFoldDB" id="A0A176RZA9"/>
<keyword evidence="1" id="KW-0812">Transmembrane</keyword>
<comment type="caution">
    <text evidence="3">The sequence shown here is derived from an EMBL/GenBank/DDBJ whole genome shotgun (WGS) entry which is preliminary data.</text>
</comment>
<dbReference type="EMBL" id="LUTY01001846">
    <property type="protein sequence ID" value="OAD21131.1"/>
    <property type="molecule type" value="Genomic_DNA"/>
</dbReference>
<dbReference type="PATRIC" id="fig|1003181.4.peg.4194"/>
<accession>A0A176RZA9</accession>
<protein>
    <submittedName>
        <fullName evidence="3">TrkA-N domain-containing protein</fullName>
    </submittedName>
</protein>
<reference evidence="3 4" key="1">
    <citation type="submission" date="2016-05" db="EMBL/GenBank/DDBJ databases">
        <title>Single-cell genome of chain-forming Candidatus Thiomargarita nelsonii and comparison to other large sulfur-oxidizing bacteria.</title>
        <authorList>
            <person name="Winkel M."/>
            <person name="Salman V."/>
            <person name="Woyke T."/>
            <person name="Schulz-Vogt H."/>
            <person name="Richter M."/>
            <person name="Flood B."/>
            <person name="Bailey J."/>
            <person name="Amann R."/>
            <person name="Mussmann M."/>
        </authorList>
    </citation>
    <scope>NUCLEOTIDE SEQUENCE [LARGE SCALE GENOMIC DNA]</scope>
    <source>
        <strain evidence="3 4">THI036</strain>
    </source>
</reference>
<sequence>MNTIIFWVMRRMRVPLLILLTAYTVAMVGMTLIEGVDAQGQPWRMDFFHAFYFVSFMGTTIGFGEIPYEFSSAQRMWVTLSLYMTVVAWIY</sequence>
<feature type="non-terminal residue" evidence="3">
    <location>
        <position position="91"/>
    </location>
</feature>
<dbReference type="Proteomes" id="UP000076962">
    <property type="component" value="Unassembled WGS sequence"/>
</dbReference>
<dbReference type="SUPFAM" id="SSF81324">
    <property type="entry name" value="Voltage-gated potassium channels"/>
    <property type="match status" value="1"/>
</dbReference>
<proteinExistence type="predicted"/>
<evidence type="ECO:0000313" key="3">
    <source>
        <dbReference type="EMBL" id="OAD21131.1"/>
    </source>
</evidence>